<organism evidence="4 5">
    <name type="scientific">Acidilutibacter cellobiosedens</name>
    <dbReference type="NCBI Taxonomy" id="2507161"/>
    <lineage>
        <taxon>Bacteria</taxon>
        <taxon>Bacillati</taxon>
        <taxon>Bacillota</taxon>
        <taxon>Tissierellia</taxon>
        <taxon>Tissierellales</taxon>
        <taxon>Acidilutibacteraceae</taxon>
        <taxon>Acidilutibacter</taxon>
    </lineage>
</organism>
<sequence>MKNPYEVLNIKEGASEEEIKKAYIELCKKYHPDKYSNNPLKDLAEEKMREINEAYDYLMENKNNNGYSNKKEYTNDTQLFREIRMDIQGSRLKEAEEKLNSINSRNAEWYFLTGALYQRKGWYDGAYSNFQTAYSMEPSNMEYRRAFELLNTANNNYRQPYGQRGNNDLCQMCTTLYCMDCLCESMGGDFIRCM</sequence>
<dbReference type="InterPro" id="IPR001623">
    <property type="entry name" value="DnaJ_domain"/>
</dbReference>
<keyword evidence="5" id="KW-1185">Reference proteome</keyword>
<dbReference type="SUPFAM" id="SSF46565">
    <property type="entry name" value="Chaperone J-domain"/>
    <property type="match status" value="1"/>
</dbReference>
<dbReference type="KEGG" id="spoa:EQM13_03100"/>
<feature type="repeat" description="TPR" evidence="2">
    <location>
        <begin position="107"/>
        <end position="140"/>
    </location>
</feature>
<feature type="domain" description="J" evidence="3">
    <location>
        <begin position="3"/>
        <end position="77"/>
    </location>
</feature>
<evidence type="ECO:0000313" key="5">
    <source>
        <dbReference type="Proteomes" id="UP000287969"/>
    </source>
</evidence>
<dbReference type="EMBL" id="CP035282">
    <property type="protein sequence ID" value="QAT60633.1"/>
    <property type="molecule type" value="Genomic_DNA"/>
</dbReference>
<keyword evidence="1" id="KW-0235">DNA replication</keyword>
<keyword evidence="2" id="KW-0802">TPR repeat</keyword>
<evidence type="ECO:0000313" key="4">
    <source>
        <dbReference type="EMBL" id="QAT60633.1"/>
    </source>
</evidence>
<dbReference type="PRINTS" id="PR00625">
    <property type="entry name" value="JDOMAIN"/>
</dbReference>
<evidence type="ECO:0000256" key="1">
    <source>
        <dbReference type="ARBA" id="ARBA00022705"/>
    </source>
</evidence>
<dbReference type="SUPFAM" id="SSF48452">
    <property type="entry name" value="TPR-like"/>
    <property type="match status" value="1"/>
</dbReference>
<dbReference type="Pfam" id="PF00226">
    <property type="entry name" value="DnaJ"/>
    <property type="match status" value="1"/>
</dbReference>
<evidence type="ECO:0000256" key="2">
    <source>
        <dbReference type="PROSITE-ProRule" id="PRU00339"/>
    </source>
</evidence>
<dbReference type="PROSITE" id="PS50005">
    <property type="entry name" value="TPR"/>
    <property type="match status" value="1"/>
</dbReference>
<dbReference type="GO" id="GO:0006260">
    <property type="term" value="P:DNA replication"/>
    <property type="evidence" value="ECO:0007669"/>
    <property type="project" value="UniProtKB-KW"/>
</dbReference>
<evidence type="ECO:0000259" key="3">
    <source>
        <dbReference type="PROSITE" id="PS50076"/>
    </source>
</evidence>
<dbReference type="Gene3D" id="1.25.40.10">
    <property type="entry name" value="Tetratricopeptide repeat domain"/>
    <property type="match status" value="1"/>
</dbReference>
<accession>A0A410Q9G2</accession>
<proteinExistence type="predicted"/>
<dbReference type="OrthoDB" id="9779889at2"/>
<dbReference type="PANTHER" id="PTHR24074">
    <property type="entry name" value="CO-CHAPERONE PROTEIN DJLA"/>
    <property type="match status" value="1"/>
</dbReference>
<dbReference type="InterPro" id="IPR019734">
    <property type="entry name" value="TPR_rpt"/>
</dbReference>
<dbReference type="CDD" id="cd06257">
    <property type="entry name" value="DnaJ"/>
    <property type="match status" value="1"/>
</dbReference>
<dbReference type="PROSITE" id="PS50076">
    <property type="entry name" value="DNAJ_2"/>
    <property type="match status" value="1"/>
</dbReference>
<dbReference type="Proteomes" id="UP000287969">
    <property type="component" value="Chromosome"/>
</dbReference>
<dbReference type="SMART" id="SM00271">
    <property type="entry name" value="DnaJ"/>
    <property type="match status" value="1"/>
</dbReference>
<dbReference type="InterPro" id="IPR011990">
    <property type="entry name" value="TPR-like_helical_dom_sf"/>
</dbReference>
<gene>
    <name evidence="4" type="ORF">EQM13_03100</name>
</gene>
<dbReference type="AlphaFoldDB" id="A0A410Q9G2"/>
<dbReference type="InterPro" id="IPR050817">
    <property type="entry name" value="DjlA_DnaK_co-chaperone"/>
</dbReference>
<reference evidence="5" key="1">
    <citation type="submission" date="2019-01" db="EMBL/GenBank/DDBJ databases">
        <title>Draft genomes of a novel of Sporanaerobacter strains.</title>
        <authorList>
            <person name="Ma S."/>
        </authorList>
    </citation>
    <scope>NUCLEOTIDE SEQUENCE [LARGE SCALE GENOMIC DNA]</scope>
    <source>
        <strain evidence="5">NJN-17</strain>
    </source>
</reference>
<dbReference type="InterPro" id="IPR036869">
    <property type="entry name" value="J_dom_sf"/>
</dbReference>
<name>A0A410Q9G2_9FIRM</name>
<dbReference type="Gene3D" id="1.10.287.110">
    <property type="entry name" value="DnaJ domain"/>
    <property type="match status" value="1"/>
</dbReference>
<dbReference type="RefSeq" id="WP_071139583.1">
    <property type="nucleotide sequence ID" value="NZ_CP035282.1"/>
</dbReference>
<protein>
    <submittedName>
        <fullName evidence="4">Molecular chaperone DnaJ</fullName>
    </submittedName>
</protein>